<proteinExistence type="inferred from homology"/>
<accession>A0A388L8M3</accession>
<dbReference type="PANTHER" id="PTHR11229:SF8">
    <property type="entry name" value="LARGE RIBOSOMAL SUBUNIT PROTEIN UL3M"/>
    <property type="match status" value="1"/>
</dbReference>
<feature type="compositionally biased region" description="Basic and acidic residues" evidence="9">
    <location>
        <begin position="153"/>
        <end position="162"/>
    </location>
</feature>
<dbReference type="STRING" id="69332.A0A388L8M3"/>
<dbReference type="GO" id="GO:0003735">
    <property type="term" value="F:structural constituent of ribosome"/>
    <property type="evidence" value="ECO:0007669"/>
    <property type="project" value="InterPro"/>
</dbReference>
<keyword evidence="3" id="KW-0809">Transit peptide</keyword>
<organism evidence="10 11">
    <name type="scientific">Chara braunii</name>
    <name type="common">Braun's stonewort</name>
    <dbReference type="NCBI Taxonomy" id="69332"/>
    <lineage>
        <taxon>Eukaryota</taxon>
        <taxon>Viridiplantae</taxon>
        <taxon>Streptophyta</taxon>
        <taxon>Charophyceae</taxon>
        <taxon>Charales</taxon>
        <taxon>Characeae</taxon>
        <taxon>Chara</taxon>
    </lineage>
</organism>
<dbReference type="Pfam" id="PF00297">
    <property type="entry name" value="Ribosomal_L3"/>
    <property type="match status" value="1"/>
</dbReference>
<dbReference type="PROSITE" id="PS00474">
    <property type="entry name" value="RIBOSOMAL_L3"/>
    <property type="match status" value="1"/>
</dbReference>
<keyword evidence="11" id="KW-1185">Reference proteome</keyword>
<dbReference type="Gene3D" id="3.30.160.810">
    <property type="match status" value="1"/>
</dbReference>
<evidence type="ECO:0000256" key="4">
    <source>
        <dbReference type="ARBA" id="ARBA00022980"/>
    </source>
</evidence>
<dbReference type="AlphaFoldDB" id="A0A388L8M3"/>
<dbReference type="FunFam" id="2.40.30.10:FF:000004">
    <property type="entry name" value="50S ribosomal protein L3"/>
    <property type="match status" value="1"/>
</dbReference>
<evidence type="ECO:0000256" key="9">
    <source>
        <dbReference type="SAM" id="MobiDB-lite"/>
    </source>
</evidence>
<gene>
    <name evidence="10" type="ORF">CBR_g27892</name>
</gene>
<dbReference type="OrthoDB" id="274683at2759"/>
<comment type="subcellular location">
    <subcellularLocation>
        <location evidence="1">Mitochondrion</location>
    </subcellularLocation>
</comment>
<comment type="caution">
    <text evidence="10">The sequence shown here is derived from an EMBL/GenBank/DDBJ whole genome shotgun (WGS) entry which is preliminary data.</text>
</comment>
<dbReference type="InterPro" id="IPR000597">
    <property type="entry name" value="Ribosomal_uL3"/>
</dbReference>
<dbReference type="HAMAP" id="MF_01325_B">
    <property type="entry name" value="Ribosomal_uL3_B"/>
    <property type="match status" value="1"/>
</dbReference>
<keyword evidence="5" id="KW-0496">Mitochondrion</keyword>
<dbReference type="InterPro" id="IPR009000">
    <property type="entry name" value="Transl_B-barrel_sf"/>
</dbReference>
<dbReference type="GO" id="GO:0005762">
    <property type="term" value="C:mitochondrial large ribosomal subunit"/>
    <property type="evidence" value="ECO:0007669"/>
    <property type="project" value="TreeGrafter"/>
</dbReference>
<dbReference type="InterPro" id="IPR019926">
    <property type="entry name" value="Ribosomal_uL3_CS"/>
</dbReference>
<dbReference type="PANTHER" id="PTHR11229">
    <property type="entry name" value="50S RIBOSOMAL PROTEIN L3"/>
    <property type="match status" value="1"/>
</dbReference>
<dbReference type="InterPro" id="IPR019927">
    <property type="entry name" value="Ribosomal_uL3_bac/org-type"/>
</dbReference>
<sequence>MSRWAGGARRAVIGLFRSRYLLQHPPSRPFSSSASSSSSSPSLLLSASARRAALSDFLTRVGGGYVLCGGHHSCVGIGIGTRFGIPVGKTLRPSFPPVDSLPSATTRAVASGSGLLPAATTPLAGASSRGQECGLKGAYDDDGAPQSAATWSAEKEATDRSRVQRGRRPVCSAAERVHGLLTRGCQTRRWFASQAAAAATMDELEDIVPRIPRTHGGLPPQVLAALTYRRREVGPRPWQPESKRVGAIGIKCGMTAAWDEWGVRIPLTVIWLDDNQVVQVKTEEKEGFNALQVGCGQKKPKRMPKAIQGHFRNAGVPLKRKLAEFQVSADALMPVGTPITVRHFVPGQYVDIRGVTIGKGFQGVMKRHGFAGGPASHGTSKAHRKGGSTGQCQDPGKVFKGKKMAGHMGAERRTVQNVWVYRIDPHRNLMYIRGQIPGHKGNFVVIQDALRKPKDTSWPFPTHFADSNEDLEALLQPMIAPRSPVDPFAED</sequence>
<feature type="region of interest" description="Disordered" evidence="9">
    <location>
        <begin position="372"/>
        <end position="396"/>
    </location>
</feature>
<evidence type="ECO:0000256" key="7">
    <source>
        <dbReference type="ARBA" id="ARBA00035209"/>
    </source>
</evidence>
<evidence type="ECO:0000313" key="10">
    <source>
        <dbReference type="EMBL" id="GBG78669.1"/>
    </source>
</evidence>
<evidence type="ECO:0000313" key="11">
    <source>
        <dbReference type="Proteomes" id="UP000265515"/>
    </source>
</evidence>
<reference evidence="10 11" key="1">
    <citation type="journal article" date="2018" name="Cell">
        <title>The Chara Genome: Secondary Complexity and Implications for Plant Terrestrialization.</title>
        <authorList>
            <person name="Nishiyama T."/>
            <person name="Sakayama H."/>
            <person name="Vries J.D."/>
            <person name="Buschmann H."/>
            <person name="Saint-Marcoux D."/>
            <person name="Ullrich K.K."/>
            <person name="Haas F.B."/>
            <person name="Vanderstraeten L."/>
            <person name="Becker D."/>
            <person name="Lang D."/>
            <person name="Vosolsobe S."/>
            <person name="Rombauts S."/>
            <person name="Wilhelmsson P.K.I."/>
            <person name="Janitza P."/>
            <person name="Kern R."/>
            <person name="Heyl A."/>
            <person name="Rumpler F."/>
            <person name="Villalobos L.I.A.C."/>
            <person name="Clay J.M."/>
            <person name="Skokan R."/>
            <person name="Toyoda A."/>
            <person name="Suzuki Y."/>
            <person name="Kagoshima H."/>
            <person name="Schijlen E."/>
            <person name="Tajeshwar N."/>
            <person name="Catarino B."/>
            <person name="Hetherington A.J."/>
            <person name="Saltykova A."/>
            <person name="Bonnot C."/>
            <person name="Breuninger H."/>
            <person name="Symeonidi A."/>
            <person name="Radhakrishnan G.V."/>
            <person name="Van Nieuwerburgh F."/>
            <person name="Deforce D."/>
            <person name="Chang C."/>
            <person name="Karol K.G."/>
            <person name="Hedrich R."/>
            <person name="Ulvskov P."/>
            <person name="Glockner G."/>
            <person name="Delwiche C.F."/>
            <person name="Petrasek J."/>
            <person name="Van de Peer Y."/>
            <person name="Friml J."/>
            <person name="Beilby M."/>
            <person name="Dolan L."/>
            <person name="Kohara Y."/>
            <person name="Sugano S."/>
            <person name="Fujiyama A."/>
            <person name="Delaux P.-M."/>
            <person name="Quint M."/>
            <person name="TheiBen G."/>
            <person name="Hagemann M."/>
            <person name="Harholt J."/>
            <person name="Dunand C."/>
            <person name="Zachgo S."/>
            <person name="Langdale J."/>
            <person name="Maumus F."/>
            <person name="Straeten D.V.D."/>
            <person name="Gould S.B."/>
            <person name="Rensing S.A."/>
        </authorList>
    </citation>
    <scope>NUCLEOTIDE SEQUENCE [LARGE SCALE GENOMIC DNA]</scope>
    <source>
        <strain evidence="10 11">S276</strain>
    </source>
</reference>
<keyword evidence="4 8" id="KW-0689">Ribosomal protein</keyword>
<evidence type="ECO:0000256" key="1">
    <source>
        <dbReference type="ARBA" id="ARBA00004173"/>
    </source>
</evidence>
<protein>
    <recommendedName>
        <fullName evidence="7">Large ribosomal subunit protein uL3m</fullName>
    </recommendedName>
</protein>
<keyword evidence="6 8" id="KW-0687">Ribonucleoprotein</keyword>
<dbReference type="NCBIfam" id="TIGR03625">
    <property type="entry name" value="L3_bact"/>
    <property type="match status" value="1"/>
</dbReference>
<feature type="region of interest" description="Disordered" evidence="9">
    <location>
        <begin position="134"/>
        <end position="166"/>
    </location>
</feature>
<dbReference type="GO" id="GO:0006412">
    <property type="term" value="P:translation"/>
    <property type="evidence" value="ECO:0007669"/>
    <property type="project" value="InterPro"/>
</dbReference>
<evidence type="ECO:0000256" key="2">
    <source>
        <dbReference type="ARBA" id="ARBA00006540"/>
    </source>
</evidence>
<dbReference type="FunFam" id="3.30.160.810:FF:000001">
    <property type="entry name" value="50S ribosomal protein L3"/>
    <property type="match status" value="1"/>
</dbReference>
<evidence type="ECO:0000256" key="8">
    <source>
        <dbReference type="RuleBase" id="RU003905"/>
    </source>
</evidence>
<dbReference type="Proteomes" id="UP000265515">
    <property type="component" value="Unassembled WGS sequence"/>
</dbReference>
<comment type="similarity">
    <text evidence="2 8">Belongs to the universal ribosomal protein uL3 family.</text>
</comment>
<dbReference type="SUPFAM" id="SSF50447">
    <property type="entry name" value="Translation proteins"/>
    <property type="match status" value="1"/>
</dbReference>
<evidence type="ECO:0000256" key="6">
    <source>
        <dbReference type="ARBA" id="ARBA00023274"/>
    </source>
</evidence>
<dbReference type="EMBL" id="BFEA01000300">
    <property type="protein sequence ID" value="GBG78669.1"/>
    <property type="molecule type" value="Genomic_DNA"/>
</dbReference>
<evidence type="ECO:0000256" key="3">
    <source>
        <dbReference type="ARBA" id="ARBA00022946"/>
    </source>
</evidence>
<name>A0A388L8M3_CHABU</name>
<evidence type="ECO:0000256" key="5">
    <source>
        <dbReference type="ARBA" id="ARBA00023128"/>
    </source>
</evidence>
<dbReference type="Gene3D" id="2.40.30.10">
    <property type="entry name" value="Translation factors"/>
    <property type="match status" value="1"/>
</dbReference>
<dbReference type="Gramene" id="GBG78669">
    <property type="protein sequence ID" value="GBG78669"/>
    <property type="gene ID" value="CBR_g27892"/>
</dbReference>